<dbReference type="AlphaFoldDB" id="A0A840CFF2"/>
<dbReference type="EMBL" id="JACIEP010000002">
    <property type="protein sequence ID" value="MBB4034727.1"/>
    <property type="molecule type" value="Genomic_DNA"/>
</dbReference>
<organism evidence="2 3">
    <name type="scientific">Dysgonomonas hofstadii</name>
    <dbReference type="NCBI Taxonomy" id="637886"/>
    <lineage>
        <taxon>Bacteria</taxon>
        <taxon>Pseudomonadati</taxon>
        <taxon>Bacteroidota</taxon>
        <taxon>Bacteroidia</taxon>
        <taxon>Bacteroidales</taxon>
        <taxon>Dysgonomonadaceae</taxon>
        <taxon>Dysgonomonas</taxon>
    </lineage>
</organism>
<protein>
    <recommendedName>
        <fullName evidence="4">DUF3244 domain-containing protein</fullName>
    </recommendedName>
</protein>
<evidence type="ECO:0000313" key="3">
    <source>
        <dbReference type="Proteomes" id="UP000555103"/>
    </source>
</evidence>
<gene>
    <name evidence="2" type="ORF">GGR21_000614</name>
</gene>
<keyword evidence="3" id="KW-1185">Reference proteome</keyword>
<name>A0A840CFF2_9BACT</name>
<dbReference type="Proteomes" id="UP000555103">
    <property type="component" value="Unassembled WGS sequence"/>
</dbReference>
<comment type="caution">
    <text evidence="2">The sequence shown here is derived from an EMBL/GenBank/DDBJ whole genome shotgun (WGS) entry which is preliminary data.</text>
</comment>
<feature type="chain" id="PRO_5032871639" description="DUF3244 domain-containing protein" evidence="1">
    <location>
        <begin position="19"/>
        <end position="129"/>
    </location>
</feature>
<dbReference type="RefSeq" id="WP_183305685.1">
    <property type="nucleotide sequence ID" value="NZ_JACIEP010000002.1"/>
</dbReference>
<proteinExistence type="predicted"/>
<reference evidence="2 3" key="1">
    <citation type="submission" date="2020-08" db="EMBL/GenBank/DDBJ databases">
        <title>Genomic Encyclopedia of Type Strains, Phase IV (KMG-IV): sequencing the most valuable type-strain genomes for metagenomic binning, comparative biology and taxonomic classification.</title>
        <authorList>
            <person name="Goeker M."/>
        </authorList>
    </citation>
    <scope>NUCLEOTIDE SEQUENCE [LARGE SCALE GENOMIC DNA]</scope>
    <source>
        <strain evidence="2 3">DSM 104969</strain>
    </source>
</reference>
<accession>A0A840CFF2</accession>
<evidence type="ECO:0000313" key="2">
    <source>
        <dbReference type="EMBL" id="MBB4034727.1"/>
    </source>
</evidence>
<evidence type="ECO:0008006" key="4">
    <source>
        <dbReference type="Google" id="ProtNLM"/>
    </source>
</evidence>
<dbReference type="Gene3D" id="2.60.40.3080">
    <property type="match status" value="1"/>
</dbReference>
<feature type="signal peptide" evidence="1">
    <location>
        <begin position="1"/>
        <end position="18"/>
    </location>
</feature>
<evidence type="ECO:0000256" key="1">
    <source>
        <dbReference type="SAM" id="SignalP"/>
    </source>
</evidence>
<dbReference type="InterPro" id="IPR021638">
    <property type="entry name" value="DUF3244"/>
</dbReference>
<dbReference type="Pfam" id="PF11589">
    <property type="entry name" value="DUF3244"/>
    <property type="match status" value="1"/>
</dbReference>
<keyword evidence="1" id="KW-0732">Signal</keyword>
<sequence length="129" mass="14319">MKQIILLASLIACIGLSANLKSLHIQETDTEKEIDLIGSLISPQTRMLIKPIILFQQMDCLRVNCSSSLGYISVLIYNNTGDLKYQKCINTSVESLLYISTLGLEAGNYTVKFVDSKDQSLIGNFIVQE</sequence>